<dbReference type="Proteomes" id="UP000652427">
    <property type="component" value="Unassembled WGS sequence"/>
</dbReference>
<comment type="caution">
    <text evidence="1">The sequence shown here is derived from an EMBL/GenBank/DDBJ whole genome shotgun (WGS) entry which is preliminary data.</text>
</comment>
<protein>
    <submittedName>
        <fullName evidence="1">Uncharacterized protein</fullName>
    </submittedName>
</protein>
<sequence>MVFPLVVEKQFRALNRWPLQHFRLCQNSSNILDDERAHKVADHNVGRYHDEYMDIARRQFAMDDGNARLAANLPDDLTHPYAYLSMQHFEAVFWFLGESDDEKPGSCRVNMAYALSLRKWSRLRAGHFLKDGSE</sequence>
<evidence type="ECO:0000313" key="2">
    <source>
        <dbReference type="Proteomes" id="UP000652427"/>
    </source>
</evidence>
<organism evidence="1 2">
    <name type="scientific">Parasphingorhabdus flavimaris</name>
    <dbReference type="NCBI Taxonomy" id="266812"/>
    <lineage>
        <taxon>Bacteria</taxon>
        <taxon>Pseudomonadati</taxon>
        <taxon>Pseudomonadota</taxon>
        <taxon>Alphaproteobacteria</taxon>
        <taxon>Sphingomonadales</taxon>
        <taxon>Sphingomonadaceae</taxon>
        <taxon>Parasphingorhabdus</taxon>
    </lineage>
</organism>
<gene>
    <name evidence="1" type="ORF">HUO14_14120</name>
</gene>
<accession>A0ABX2N5R8</accession>
<evidence type="ECO:0000313" key="1">
    <source>
        <dbReference type="EMBL" id="NVD29032.1"/>
    </source>
</evidence>
<dbReference type="EMBL" id="JABWMH010000004">
    <property type="protein sequence ID" value="NVD29032.1"/>
    <property type="molecule type" value="Genomic_DNA"/>
</dbReference>
<keyword evidence="2" id="KW-1185">Reference proteome</keyword>
<proteinExistence type="predicted"/>
<dbReference type="RefSeq" id="WP_176280469.1">
    <property type="nucleotide sequence ID" value="NZ_JABWMH010000004.1"/>
</dbReference>
<reference evidence="1 2" key="1">
    <citation type="submission" date="2020-06" db="EMBL/GenBank/DDBJ databases">
        <authorList>
            <person name="Kim S.-J."/>
            <person name="Park S.-J."/>
        </authorList>
    </citation>
    <scope>NUCLEOTIDE SEQUENCE [LARGE SCALE GENOMIC DNA]</scope>
    <source>
        <strain evidence="1 2">SW-151</strain>
    </source>
</reference>
<name>A0ABX2N5R8_9SPHN</name>